<organism evidence="1">
    <name type="scientific">marine metagenome</name>
    <dbReference type="NCBI Taxonomy" id="408172"/>
    <lineage>
        <taxon>unclassified sequences</taxon>
        <taxon>metagenomes</taxon>
        <taxon>ecological metagenomes</taxon>
    </lineage>
</organism>
<accession>A0A382HSQ6</accession>
<dbReference type="AlphaFoldDB" id="A0A382HSQ6"/>
<protein>
    <submittedName>
        <fullName evidence="1">Uncharacterized protein</fullName>
    </submittedName>
</protein>
<proteinExistence type="predicted"/>
<gene>
    <name evidence="1" type="ORF">METZ01_LOCUS243258</name>
</gene>
<name>A0A382HSQ6_9ZZZZ</name>
<reference evidence="1" key="1">
    <citation type="submission" date="2018-05" db="EMBL/GenBank/DDBJ databases">
        <authorList>
            <person name="Lanie J.A."/>
            <person name="Ng W.-L."/>
            <person name="Kazmierczak K.M."/>
            <person name="Andrzejewski T.M."/>
            <person name="Davidsen T.M."/>
            <person name="Wayne K.J."/>
            <person name="Tettelin H."/>
            <person name="Glass J.I."/>
            <person name="Rusch D."/>
            <person name="Podicherti R."/>
            <person name="Tsui H.-C.T."/>
            <person name="Winkler M.E."/>
        </authorList>
    </citation>
    <scope>NUCLEOTIDE SEQUENCE</scope>
</reference>
<evidence type="ECO:0000313" key="1">
    <source>
        <dbReference type="EMBL" id="SVB90404.1"/>
    </source>
</evidence>
<dbReference type="EMBL" id="UINC01063117">
    <property type="protein sequence ID" value="SVB90404.1"/>
    <property type="molecule type" value="Genomic_DNA"/>
</dbReference>
<sequence length="41" mass="4864">MVGSKDDFTEPGKIEFCFWGVDFDLEGFEFWFCFWASWSIG</sequence>